<dbReference type="Pfam" id="PF02518">
    <property type="entry name" value="HATPase_c"/>
    <property type="match status" value="1"/>
</dbReference>
<evidence type="ECO:0000256" key="15">
    <source>
        <dbReference type="ARBA" id="ARBA00023012"/>
    </source>
</evidence>
<keyword evidence="7" id="KW-0963">Cytoplasm</keyword>
<dbReference type="GO" id="GO:0051539">
    <property type="term" value="F:4 iron, 4 sulfur cluster binding"/>
    <property type="evidence" value="ECO:0007669"/>
    <property type="project" value="UniProtKB-KW"/>
</dbReference>
<evidence type="ECO:0000256" key="5">
    <source>
        <dbReference type="ARBA" id="ARBA00017322"/>
    </source>
</evidence>
<dbReference type="AlphaFoldDB" id="A0A1W1YA99"/>
<dbReference type="InterPro" id="IPR019734">
    <property type="entry name" value="TPR_rpt"/>
</dbReference>
<evidence type="ECO:0000256" key="20">
    <source>
        <dbReference type="SAM" id="Phobius"/>
    </source>
</evidence>
<dbReference type="Pfam" id="PF07730">
    <property type="entry name" value="HisKA_3"/>
    <property type="match status" value="1"/>
</dbReference>
<comment type="function">
    <text evidence="17">Member of the two-component regulatory system NreB/NreC involved in the control of dissimilatory nitrate/nitrite reduction in response to oxygen. NreB functions as a direct oxygen sensor histidine kinase which is autophosphorylated, in the absence of oxygen, probably at the conserved histidine residue, and transfers its phosphate group probably to a conserved aspartate residue of NreC. NreB/NreC activates the expression of the nitrate (narGHJI) and nitrite (nir) reductase operons, as well as the putative nitrate transporter gene narT.</text>
</comment>
<keyword evidence="19" id="KW-0802">TPR repeat</keyword>
<dbReference type="InterPro" id="IPR011990">
    <property type="entry name" value="TPR-like_helical_dom_sf"/>
</dbReference>
<feature type="signal peptide" evidence="21">
    <location>
        <begin position="1"/>
        <end position="18"/>
    </location>
</feature>
<evidence type="ECO:0000313" key="24">
    <source>
        <dbReference type="Proteomes" id="UP000192393"/>
    </source>
</evidence>
<keyword evidence="14" id="KW-0408">Iron</keyword>
<dbReference type="Proteomes" id="UP000192393">
    <property type="component" value="Unassembled WGS sequence"/>
</dbReference>
<dbReference type="STRING" id="1434700.SAMN06296427_101178"/>
<reference evidence="23 24" key="1">
    <citation type="submission" date="2017-04" db="EMBL/GenBank/DDBJ databases">
        <authorList>
            <person name="Afonso C.L."/>
            <person name="Miller P.J."/>
            <person name="Scott M.A."/>
            <person name="Spackman E."/>
            <person name="Goraichik I."/>
            <person name="Dimitrov K.M."/>
            <person name="Suarez D.L."/>
            <person name="Swayne D.E."/>
        </authorList>
    </citation>
    <scope>NUCLEOTIDE SEQUENCE [LARGE SCALE GENOMIC DNA]</scope>
    <source>
        <strain evidence="23 24">CGMCC 1.12708</strain>
    </source>
</reference>
<dbReference type="PROSITE" id="PS50109">
    <property type="entry name" value="HIS_KIN"/>
    <property type="match status" value="1"/>
</dbReference>
<dbReference type="InterPro" id="IPR050482">
    <property type="entry name" value="Sensor_HK_TwoCompSys"/>
</dbReference>
<dbReference type="GO" id="GO:0000155">
    <property type="term" value="F:phosphorelay sensor kinase activity"/>
    <property type="evidence" value="ECO:0007669"/>
    <property type="project" value="InterPro"/>
</dbReference>
<keyword evidence="11" id="KW-0547">Nucleotide-binding</keyword>
<protein>
    <recommendedName>
        <fullName evidence="5">Oxygen sensor histidine kinase NreB</fullName>
        <ecNumber evidence="4">2.7.13.3</ecNumber>
    </recommendedName>
    <alternativeName>
        <fullName evidence="18">Nitrogen regulation protein B</fullName>
    </alternativeName>
</protein>
<dbReference type="EMBL" id="FWXS01000001">
    <property type="protein sequence ID" value="SMC33092.1"/>
    <property type="molecule type" value="Genomic_DNA"/>
</dbReference>
<evidence type="ECO:0000256" key="9">
    <source>
        <dbReference type="ARBA" id="ARBA00022679"/>
    </source>
</evidence>
<dbReference type="InterPro" id="IPR011712">
    <property type="entry name" value="Sig_transdc_His_kin_sub3_dim/P"/>
</dbReference>
<keyword evidence="6" id="KW-0004">4Fe-4S</keyword>
<evidence type="ECO:0000256" key="11">
    <source>
        <dbReference type="ARBA" id="ARBA00022741"/>
    </source>
</evidence>
<dbReference type="GO" id="GO:0005737">
    <property type="term" value="C:cytoplasm"/>
    <property type="evidence" value="ECO:0007669"/>
    <property type="project" value="UniProtKB-SubCell"/>
</dbReference>
<dbReference type="EC" id="2.7.13.3" evidence="4"/>
<dbReference type="InterPro" id="IPR036890">
    <property type="entry name" value="HATPase_C_sf"/>
</dbReference>
<evidence type="ECO:0000256" key="1">
    <source>
        <dbReference type="ARBA" id="ARBA00000085"/>
    </source>
</evidence>
<feature type="repeat" description="TPR" evidence="19">
    <location>
        <begin position="64"/>
        <end position="97"/>
    </location>
</feature>
<evidence type="ECO:0000256" key="8">
    <source>
        <dbReference type="ARBA" id="ARBA00022553"/>
    </source>
</evidence>
<dbReference type="PANTHER" id="PTHR24421">
    <property type="entry name" value="NITRATE/NITRITE SENSOR PROTEIN NARX-RELATED"/>
    <property type="match status" value="1"/>
</dbReference>
<evidence type="ECO:0000256" key="19">
    <source>
        <dbReference type="PROSITE-ProRule" id="PRU00339"/>
    </source>
</evidence>
<evidence type="ECO:0000256" key="12">
    <source>
        <dbReference type="ARBA" id="ARBA00022777"/>
    </source>
</evidence>
<evidence type="ECO:0000256" key="18">
    <source>
        <dbReference type="ARBA" id="ARBA00030800"/>
    </source>
</evidence>
<feature type="domain" description="Histidine kinase" evidence="22">
    <location>
        <begin position="445"/>
        <end position="631"/>
    </location>
</feature>
<dbReference type="GO" id="GO:0046983">
    <property type="term" value="F:protein dimerization activity"/>
    <property type="evidence" value="ECO:0007669"/>
    <property type="project" value="InterPro"/>
</dbReference>
<keyword evidence="9" id="KW-0808">Transferase</keyword>
<dbReference type="PRINTS" id="PR00344">
    <property type="entry name" value="BCTRLSENSOR"/>
</dbReference>
<evidence type="ECO:0000256" key="3">
    <source>
        <dbReference type="ARBA" id="ARBA00004496"/>
    </source>
</evidence>
<dbReference type="SMART" id="SM00028">
    <property type="entry name" value="TPR"/>
    <property type="match status" value="5"/>
</dbReference>
<dbReference type="Gene3D" id="1.20.5.1930">
    <property type="match status" value="1"/>
</dbReference>
<evidence type="ECO:0000256" key="17">
    <source>
        <dbReference type="ARBA" id="ARBA00024827"/>
    </source>
</evidence>
<keyword evidence="20" id="KW-0812">Transmembrane</keyword>
<evidence type="ECO:0000256" key="2">
    <source>
        <dbReference type="ARBA" id="ARBA00001966"/>
    </source>
</evidence>
<comment type="cofactor">
    <cofactor evidence="2">
        <name>[4Fe-4S] cluster</name>
        <dbReference type="ChEBI" id="CHEBI:49883"/>
    </cofactor>
</comment>
<keyword evidence="12 23" id="KW-0418">Kinase</keyword>
<evidence type="ECO:0000256" key="6">
    <source>
        <dbReference type="ARBA" id="ARBA00022485"/>
    </source>
</evidence>
<feature type="repeat" description="TPR" evidence="19">
    <location>
        <begin position="104"/>
        <end position="137"/>
    </location>
</feature>
<evidence type="ECO:0000256" key="7">
    <source>
        <dbReference type="ARBA" id="ARBA00022490"/>
    </source>
</evidence>
<dbReference type="SUPFAM" id="SSF55874">
    <property type="entry name" value="ATPase domain of HSP90 chaperone/DNA topoisomerase II/histidine kinase"/>
    <property type="match status" value="1"/>
</dbReference>
<gene>
    <name evidence="23" type="ORF">SAMN06296427_101178</name>
</gene>
<dbReference type="SUPFAM" id="SSF48452">
    <property type="entry name" value="TPR-like"/>
    <property type="match status" value="2"/>
</dbReference>
<keyword evidence="13" id="KW-0067">ATP-binding</keyword>
<evidence type="ECO:0000256" key="21">
    <source>
        <dbReference type="SAM" id="SignalP"/>
    </source>
</evidence>
<dbReference type="PROSITE" id="PS50005">
    <property type="entry name" value="TPR"/>
    <property type="match status" value="2"/>
</dbReference>
<name>A0A1W1YA99_9FLAO</name>
<keyword evidence="16" id="KW-0411">Iron-sulfur</keyword>
<keyword evidence="10" id="KW-0479">Metal-binding</keyword>
<keyword evidence="20" id="KW-0472">Membrane</keyword>
<evidence type="ECO:0000256" key="4">
    <source>
        <dbReference type="ARBA" id="ARBA00012438"/>
    </source>
</evidence>
<dbReference type="CDD" id="cd16917">
    <property type="entry name" value="HATPase_UhpB-NarQ-NarX-like"/>
    <property type="match status" value="1"/>
</dbReference>
<dbReference type="GO" id="GO:0046872">
    <property type="term" value="F:metal ion binding"/>
    <property type="evidence" value="ECO:0007669"/>
    <property type="project" value="UniProtKB-KW"/>
</dbReference>
<evidence type="ECO:0000256" key="13">
    <source>
        <dbReference type="ARBA" id="ARBA00022840"/>
    </source>
</evidence>
<accession>A0A1W1YA99</accession>
<dbReference type="Pfam" id="PF13374">
    <property type="entry name" value="TPR_10"/>
    <property type="match status" value="1"/>
</dbReference>
<evidence type="ECO:0000256" key="10">
    <source>
        <dbReference type="ARBA" id="ARBA00022723"/>
    </source>
</evidence>
<keyword evidence="15" id="KW-0902">Two-component regulatory system</keyword>
<proteinExistence type="predicted"/>
<evidence type="ECO:0000256" key="14">
    <source>
        <dbReference type="ARBA" id="ARBA00023004"/>
    </source>
</evidence>
<comment type="subcellular location">
    <subcellularLocation>
        <location evidence="3">Cytoplasm</location>
    </subcellularLocation>
</comment>
<dbReference type="SMART" id="SM00387">
    <property type="entry name" value="HATPase_c"/>
    <property type="match status" value="1"/>
</dbReference>
<dbReference type="GO" id="GO:0005524">
    <property type="term" value="F:ATP binding"/>
    <property type="evidence" value="ECO:0007669"/>
    <property type="project" value="UniProtKB-KW"/>
</dbReference>
<dbReference type="Gene3D" id="1.25.40.10">
    <property type="entry name" value="Tetratricopeptide repeat domain"/>
    <property type="match status" value="2"/>
</dbReference>
<keyword evidence="8" id="KW-0597">Phosphoprotein</keyword>
<dbReference type="Pfam" id="PF13424">
    <property type="entry name" value="TPR_12"/>
    <property type="match status" value="1"/>
</dbReference>
<dbReference type="Gene3D" id="3.30.565.10">
    <property type="entry name" value="Histidine kinase-like ATPase, C-terminal domain"/>
    <property type="match status" value="1"/>
</dbReference>
<dbReference type="InterPro" id="IPR004358">
    <property type="entry name" value="Sig_transdc_His_kin-like_C"/>
</dbReference>
<dbReference type="PANTHER" id="PTHR24421:SF10">
    <property type="entry name" value="NITRATE_NITRITE SENSOR PROTEIN NARQ"/>
    <property type="match status" value="1"/>
</dbReference>
<feature type="chain" id="PRO_5012732280" description="Oxygen sensor histidine kinase NreB" evidence="21">
    <location>
        <begin position="19"/>
        <end position="633"/>
    </location>
</feature>
<keyword evidence="21" id="KW-0732">Signal</keyword>
<keyword evidence="24" id="KW-1185">Reference proteome</keyword>
<organism evidence="23 24">
    <name type="scientific">Moheibacter sediminis</name>
    <dbReference type="NCBI Taxonomy" id="1434700"/>
    <lineage>
        <taxon>Bacteria</taxon>
        <taxon>Pseudomonadati</taxon>
        <taxon>Bacteroidota</taxon>
        <taxon>Flavobacteriia</taxon>
        <taxon>Flavobacteriales</taxon>
        <taxon>Weeksellaceae</taxon>
        <taxon>Moheibacter</taxon>
    </lineage>
</organism>
<dbReference type="GO" id="GO:0016020">
    <property type="term" value="C:membrane"/>
    <property type="evidence" value="ECO:0007669"/>
    <property type="project" value="InterPro"/>
</dbReference>
<keyword evidence="20" id="KW-1133">Transmembrane helix</keyword>
<evidence type="ECO:0000259" key="22">
    <source>
        <dbReference type="PROSITE" id="PS50109"/>
    </source>
</evidence>
<evidence type="ECO:0000313" key="23">
    <source>
        <dbReference type="EMBL" id="SMC33092.1"/>
    </source>
</evidence>
<dbReference type="InterPro" id="IPR005467">
    <property type="entry name" value="His_kinase_dom"/>
</dbReference>
<sequence>MRVYLFFLVLFTAIFSYSQDVESQIEKNYQEYRRLVDANPDSALIYLSESKKLNEKNNDLDWSARIYYGIGYSYFVKQKYIVALENFNQAVGFAKQSSNSNILSKSYNQIGLIYSFQNDYKKALNYFHSSLNISENREELSDNTMSVLSNIADLYILQQDTISALRYYHQAVKIGEREDKKAILAGVLNNIAVSYMDNNKDSTEFYLKKALQIYKETNNSYGQIMTQNNLATTYMNFTSVEDYPQSLRYLNESLRLSQATKNIDAEFFTYYYLGNYFEEAERDNVNAKNYYEKAFDMLKRGYKNDYTIELYKSLSRVYLKLGDYKNAYEFQKIQHELQDSIFSVQKNKQFHETQTKFDVERKNTQIQLLNKETQIEKGHKRLILIGSILLIIPLLLLAVFYRTRMRYQQTISEQDKLLFEKEKETIKAKNLIEGQNMERSRIAKELHDGVGGRLSAIKIKMDQLNTTTIQDSELDYCIKQLQDTAREIRVISHELNENKINELNFVHLVTHLIDDYKFYFNGEIHFNIFPEDKYEKITGVNKHYLYRVIQEILSNCLKYAEAENIYVDCTFDEVYRIIIDDDGKGFDVANVKKGMGMDNIRKRVETLQGKLHVDSQIGRGATFIMEIPENGTE</sequence>
<evidence type="ECO:0000256" key="16">
    <source>
        <dbReference type="ARBA" id="ARBA00023014"/>
    </source>
</evidence>
<feature type="transmembrane region" description="Helical" evidence="20">
    <location>
        <begin position="382"/>
        <end position="401"/>
    </location>
</feature>
<comment type="catalytic activity">
    <reaction evidence="1">
        <text>ATP + protein L-histidine = ADP + protein N-phospho-L-histidine.</text>
        <dbReference type="EC" id="2.7.13.3"/>
    </reaction>
</comment>
<dbReference type="InterPro" id="IPR003594">
    <property type="entry name" value="HATPase_dom"/>
</dbReference>
<dbReference type="OrthoDB" id="9778366at2"/>
<dbReference type="RefSeq" id="WP_084015392.1">
    <property type="nucleotide sequence ID" value="NZ_FWXS01000001.1"/>
</dbReference>